<dbReference type="Proteomes" id="UP001152320">
    <property type="component" value="Chromosome 4"/>
</dbReference>
<comment type="similarity">
    <text evidence="8">Belongs to the sodium:neurotransmitter symporter (SNF) (TC 2.A.22) family.</text>
</comment>
<feature type="binding site" evidence="6">
    <location>
        <position position="339"/>
    </location>
    <ligand>
        <name>Na(+)</name>
        <dbReference type="ChEBI" id="CHEBI:29101"/>
        <label>1</label>
    </ligand>
</feature>
<feature type="transmembrane region" description="Helical" evidence="10">
    <location>
        <begin position="392"/>
        <end position="413"/>
    </location>
</feature>
<comment type="caution">
    <text evidence="11">The sequence shown here is derived from an EMBL/GenBank/DDBJ whole genome shotgun (WGS) entry which is preliminary data.</text>
</comment>
<keyword evidence="6" id="KW-0915">Sodium</keyword>
<feature type="binding site" evidence="6">
    <location>
        <position position="404"/>
    </location>
    <ligand>
        <name>Na(+)</name>
        <dbReference type="ChEBI" id="CHEBI:29101"/>
        <label>1</label>
    </ligand>
</feature>
<feature type="transmembrane region" description="Helical" evidence="10">
    <location>
        <begin position="87"/>
        <end position="108"/>
    </location>
</feature>
<feature type="binding site" evidence="6">
    <location>
        <position position="65"/>
    </location>
    <ligand>
        <name>Na(+)</name>
        <dbReference type="ChEBI" id="CHEBI:29101"/>
        <label>1</label>
    </ligand>
</feature>
<protein>
    <recommendedName>
        <fullName evidence="8">Transporter</fullName>
    </recommendedName>
</protein>
<organism evidence="11 12">
    <name type="scientific">Holothuria leucospilota</name>
    <name type="common">Black long sea cucumber</name>
    <name type="synonym">Mertensiothuria leucospilota</name>
    <dbReference type="NCBI Taxonomy" id="206669"/>
    <lineage>
        <taxon>Eukaryota</taxon>
        <taxon>Metazoa</taxon>
        <taxon>Echinodermata</taxon>
        <taxon>Eleutherozoa</taxon>
        <taxon>Echinozoa</taxon>
        <taxon>Holothuroidea</taxon>
        <taxon>Aspidochirotacea</taxon>
        <taxon>Aspidochirotida</taxon>
        <taxon>Holothuriidae</taxon>
        <taxon>Holothuria</taxon>
    </lineage>
</organism>
<feature type="transmembrane region" description="Helical" evidence="10">
    <location>
        <begin position="296"/>
        <end position="321"/>
    </location>
</feature>
<dbReference type="NCBIfam" id="NF037979">
    <property type="entry name" value="Na_transp"/>
    <property type="match status" value="1"/>
</dbReference>
<dbReference type="EMBL" id="JAIZAY010000004">
    <property type="protein sequence ID" value="KAJ8042618.1"/>
    <property type="molecule type" value="Genomic_DNA"/>
</dbReference>
<evidence type="ECO:0000256" key="9">
    <source>
        <dbReference type="SAM" id="MobiDB-lite"/>
    </source>
</evidence>
<proteinExistence type="inferred from homology"/>
<keyword evidence="8" id="KW-0769">Symport</keyword>
<keyword evidence="5 10" id="KW-0472">Membrane</keyword>
<evidence type="ECO:0000256" key="8">
    <source>
        <dbReference type="RuleBase" id="RU003732"/>
    </source>
</evidence>
<keyword evidence="12" id="KW-1185">Reference proteome</keyword>
<dbReference type="PRINTS" id="PR00176">
    <property type="entry name" value="NANEUSMPORT"/>
</dbReference>
<evidence type="ECO:0000256" key="5">
    <source>
        <dbReference type="ARBA" id="ARBA00023136"/>
    </source>
</evidence>
<evidence type="ECO:0000256" key="6">
    <source>
        <dbReference type="PIRSR" id="PIRSR600175-1"/>
    </source>
</evidence>
<feature type="region of interest" description="Disordered" evidence="9">
    <location>
        <begin position="14"/>
        <end position="41"/>
    </location>
</feature>
<feature type="transmembrane region" description="Helical" evidence="10">
    <location>
        <begin position="57"/>
        <end position="75"/>
    </location>
</feature>
<feature type="binding site" evidence="6">
    <location>
        <position position="70"/>
    </location>
    <ligand>
        <name>Na(+)</name>
        <dbReference type="ChEBI" id="CHEBI:29101"/>
        <label>1</label>
    </ligand>
</feature>
<feature type="transmembrane region" description="Helical" evidence="10">
    <location>
        <begin position="251"/>
        <end position="276"/>
    </location>
</feature>
<evidence type="ECO:0000256" key="7">
    <source>
        <dbReference type="PIRSR" id="PIRSR600175-2"/>
    </source>
</evidence>
<feature type="transmembrane region" description="Helical" evidence="10">
    <location>
        <begin position="465"/>
        <end position="486"/>
    </location>
</feature>
<feature type="transmembrane region" description="Helical" evidence="10">
    <location>
        <begin position="222"/>
        <end position="239"/>
    </location>
</feature>
<dbReference type="PROSITE" id="PS50267">
    <property type="entry name" value="NA_NEUROTRAN_SYMP_3"/>
    <property type="match status" value="1"/>
</dbReference>
<feature type="transmembrane region" description="Helical" evidence="10">
    <location>
        <begin position="543"/>
        <end position="565"/>
    </location>
</feature>
<dbReference type="PROSITE" id="PS00610">
    <property type="entry name" value="NA_NEUROTRAN_SYMP_1"/>
    <property type="match status" value="1"/>
</dbReference>
<dbReference type="InterPro" id="IPR037272">
    <property type="entry name" value="SNS_sf"/>
</dbReference>
<keyword evidence="7" id="KW-1015">Disulfide bond</keyword>
<evidence type="ECO:0000256" key="2">
    <source>
        <dbReference type="ARBA" id="ARBA00022448"/>
    </source>
</evidence>
<dbReference type="GO" id="GO:0043005">
    <property type="term" value="C:neuron projection"/>
    <property type="evidence" value="ECO:0007669"/>
    <property type="project" value="TreeGrafter"/>
</dbReference>
<dbReference type="GO" id="GO:0098793">
    <property type="term" value="C:presynapse"/>
    <property type="evidence" value="ECO:0007669"/>
    <property type="project" value="GOC"/>
</dbReference>
<evidence type="ECO:0000256" key="3">
    <source>
        <dbReference type="ARBA" id="ARBA00022692"/>
    </source>
</evidence>
<feature type="transmembrane region" description="Helical" evidence="10">
    <location>
        <begin position="506"/>
        <end position="531"/>
    </location>
</feature>
<feature type="transmembrane region" description="Helical" evidence="10">
    <location>
        <begin position="434"/>
        <end position="459"/>
    </location>
</feature>
<keyword evidence="6" id="KW-0479">Metal-binding</keyword>
<feature type="transmembrane region" description="Helical" evidence="10">
    <location>
        <begin position="333"/>
        <end position="359"/>
    </location>
</feature>
<dbReference type="GO" id="GO:0005886">
    <property type="term" value="C:plasma membrane"/>
    <property type="evidence" value="ECO:0007669"/>
    <property type="project" value="TreeGrafter"/>
</dbReference>
<feature type="transmembrane region" description="Helical" evidence="10">
    <location>
        <begin position="129"/>
        <end position="157"/>
    </location>
</feature>
<feature type="binding site" evidence="6">
    <location>
        <position position="307"/>
    </location>
    <ligand>
        <name>Na(+)</name>
        <dbReference type="ChEBI" id="CHEBI:29101"/>
        <label>1</label>
    </ligand>
</feature>
<gene>
    <name evidence="11" type="ORF">HOLleu_09416</name>
</gene>
<reference evidence="11" key="1">
    <citation type="submission" date="2021-10" db="EMBL/GenBank/DDBJ databases">
        <title>Tropical sea cucumber genome reveals ecological adaptation and Cuvierian tubules defense mechanism.</title>
        <authorList>
            <person name="Chen T."/>
        </authorList>
    </citation>
    <scope>NUCLEOTIDE SEQUENCE</scope>
    <source>
        <strain evidence="11">Nanhai2018</strain>
        <tissue evidence="11">Muscle</tissue>
    </source>
</reference>
<name>A0A9Q1CBG5_HOLLE</name>
<evidence type="ECO:0000256" key="10">
    <source>
        <dbReference type="SAM" id="Phobius"/>
    </source>
</evidence>
<dbReference type="PANTHER" id="PTHR11616">
    <property type="entry name" value="SODIUM/CHLORIDE DEPENDENT TRANSPORTER"/>
    <property type="match status" value="1"/>
</dbReference>
<dbReference type="InterPro" id="IPR000175">
    <property type="entry name" value="Na/ntran_symport"/>
</dbReference>
<keyword evidence="4 10" id="KW-1133">Transmembrane helix</keyword>
<dbReference type="OrthoDB" id="6581954at2759"/>
<feature type="binding site" evidence="6">
    <location>
        <position position="66"/>
    </location>
    <ligand>
        <name>Na(+)</name>
        <dbReference type="ChEBI" id="CHEBI:29101"/>
        <label>1</label>
    </ligand>
</feature>
<dbReference type="SUPFAM" id="SSF161070">
    <property type="entry name" value="SNF-like"/>
    <property type="match status" value="1"/>
</dbReference>
<dbReference type="GO" id="GO:0005335">
    <property type="term" value="F:serotonin:sodium:chloride symporter activity"/>
    <property type="evidence" value="ECO:0007669"/>
    <property type="project" value="TreeGrafter"/>
</dbReference>
<feature type="binding site" evidence="6">
    <location>
        <position position="408"/>
    </location>
    <ligand>
        <name>Na(+)</name>
        <dbReference type="ChEBI" id="CHEBI:29101"/>
        <label>1</label>
    </ligand>
</feature>
<evidence type="ECO:0000256" key="1">
    <source>
        <dbReference type="ARBA" id="ARBA00004141"/>
    </source>
</evidence>
<dbReference type="GO" id="GO:0046872">
    <property type="term" value="F:metal ion binding"/>
    <property type="evidence" value="ECO:0007669"/>
    <property type="project" value="UniProtKB-KW"/>
</dbReference>
<feature type="binding site" evidence="6">
    <location>
        <position position="407"/>
    </location>
    <ligand>
        <name>Na(+)</name>
        <dbReference type="ChEBI" id="CHEBI:29101"/>
        <label>1</label>
    </ligand>
</feature>
<accession>A0A9Q1CBG5</accession>
<dbReference type="Pfam" id="PF00209">
    <property type="entry name" value="SNF"/>
    <property type="match status" value="1"/>
</dbReference>
<dbReference type="AlphaFoldDB" id="A0A9Q1CBG5"/>
<dbReference type="GO" id="GO:0051378">
    <property type="term" value="F:serotonin binding"/>
    <property type="evidence" value="ECO:0007669"/>
    <property type="project" value="TreeGrafter"/>
</dbReference>
<evidence type="ECO:0000256" key="4">
    <source>
        <dbReference type="ARBA" id="ARBA00022989"/>
    </source>
</evidence>
<feature type="binding site" evidence="6">
    <location>
        <position position="63"/>
    </location>
    <ligand>
        <name>Na(+)</name>
        <dbReference type="ChEBI" id="CHEBI:29101"/>
        <label>1</label>
    </ligand>
</feature>
<keyword evidence="3 8" id="KW-0812">Transmembrane</keyword>
<feature type="compositionally biased region" description="Polar residues" evidence="9">
    <location>
        <begin position="17"/>
        <end position="33"/>
    </location>
</feature>
<dbReference type="PANTHER" id="PTHR11616:SF279">
    <property type="entry name" value="SODIUM-DEPENDENT SEROTONIN TRANSPORTER"/>
    <property type="match status" value="1"/>
</dbReference>
<evidence type="ECO:0000313" key="12">
    <source>
        <dbReference type="Proteomes" id="UP001152320"/>
    </source>
</evidence>
<keyword evidence="2 8" id="KW-0813">Transport</keyword>
<feature type="disulfide bond" evidence="7">
    <location>
        <begin position="170"/>
        <end position="179"/>
    </location>
</feature>
<comment type="subcellular location">
    <subcellularLocation>
        <location evidence="1">Membrane</location>
        <topology evidence="1">Multi-pass membrane protein</topology>
    </subcellularLocation>
</comment>
<sequence>MKSFIKDNRRHGRRGLLSQTSSGSNVSYHNGGSRTKELSRVTSTASQRDTWSQKTDYLLSLVGFAVDLGNIWRFPYVCYQNGGGAFLIPYVLMAFLCGVPLFYLELALGQYQRTGCVTVWSRLCPVFEGVGYAIILVNIFVSFYYNTVIAWSLYYLLSTFTSSVLPWTTCGNPWNTDNCRSLYDQDNVTQTSNDTVSPAAEFFERKVLKLHLSSGLGDVGPIKWDLMLCLLAVYIAVYFSLWKGIRGSGKVVWVTATLPYICLVVLLIRGVSLQGAGQGITYYLKPRWELLLDAGVWVAAATQVFFSLGPGFGVLLAFASYNKLHNNCYRDTLVVSAINCFTSFFSGFAIFSFLGYMAYRQNTSVENVATDGPGLVFIAYPEAIATLPGSHFWSILFFIMLITLGLDSTFGGLESIITGISDKFPFKVGNHRELFVAGLVTFSFAGALSTVTYGGQYVIQFLDAFGAGTTLLLVVILEAIIITWFYGIRRFVDNVYSMLGFKPSMYWIVCWCFVSPAFLLFVVIFALISYSPLEFNGYVYPQWSIALGWSLTASSMMWVPAFGLYKFIITPGSFQEVKYVQYNELLLFL</sequence>
<evidence type="ECO:0000313" key="11">
    <source>
        <dbReference type="EMBL" id="KAJ8042618.1"/>
    </source>
</evidence>
<dbReference type="GO" id="GO:0006865">
    <property type="term" value="P:amino acid transport"/>
    <property type="evidence" value="ECO:0007669"/>
    <property type="project" value="TreeGrafter"/>
</dbReference>